<evidence type="ECO:0000256" key="2">
    <source>
        <dbReference type="SAM" id="SignalP"/>
    </source>
</evidence>
<dbReference type="EMBL" id="JAGPXD010000001">
    <property type="protein sequence ID" value="KAH7375869.1"/>
    <property type="molecule type" value="Genomic_DNA"/>
</dbReference>
<keyword evidence="2" id="KW-0732">Signal</keyword>
<evidence type="ECO:0008006" key="5">
    <source>
        <dbReference type="Google" id="ProtNLM"/>
    </source>
</evidence>
<gene>
    <name evidence="3" type="ORF">B0T11DRAFT_14326</name>
</gene>
<organism evidence="3 4">
    <name type="scientific">Plectosphaerella cucumerina</name>
    <dbReference type="NCBI Taxonomy" id="40658"/>
    <lineage>
        <taxon>Eukaryota</taxon>
        <taxon>Fungi</taxon>
        <taxon>Dikarya</taxon>
        <taxon>Ascomycota</taxon>
        <taxon>Pezizomycotina</taxon>
        <taxon>Sordariomycetes</taxon>
        <taxon>Hypocreomycetidae</taxon>
        <taxon>Glomerellales</taxon>
        <taxon>Plectosphaerellaceae</taxon>
        <taxon>Plectosphaerella</taxon>
    </lineage>
</organism>
<evidence type="ECO:0000256" key="1">
    <source>
        <dbReference type="SAM" id="MobiDB-lite"/>
    </source>
</evidence>
<feature type="signal peptide" evidence="2">
    <location>
        <begin position="1"/>
        <end position="25"/>
    </location>
</feature>
<evidence type="ECO:0000313" key="3">
    <source>
        <dbReference type="EMBL" id="KAH7375869.1"/>
    </source>
</evidence>
<sequence>MASGLGPRAELASVILLTLLPVGIPKGRDRDHHIAHSTSDPPTQVSATRRKTPHSLDDNSAAAPESSLHLDLRAPATIEMASYPEAAPRPYRTVGSTLRRPWPLPRVPRRILLLA</sequence>
<keyword evidence="4" id="KW-1185">Reference proteome</keyword>
<dbReference type="Proteomes" id="UP000813385">
    <property type="component" value="Unassembled WGS sequence"/>
</dbReference>
<accession>A0A8K0TSU3</accession>
<protein>
    <recommendedName>
        <fullName evidence="5">Secreted protein</fullName>
    </recommendedName>
</protein>
<feature type="chain" id="PRO_5035472158" description="Secreted protein" evidence="2">
    <location>
        <begin position="26"/>
        <end position="115"/>
    </location>
</feature>
<name>A0A8K0TSU3_9PEZI</name>
<feature type="compositionally biased region" description="Polar residues" evidence="1">
    <location>
        <begin position="36"/>
        <end position="47"/>
    </location>
</feature>
<comment type="caution">
    <text evidence="3">The sequence shown here is derived from an EMBL/GenBank/DDBJ whole genome shotgun (WGS) entry which is preliminary data.</text>
</comment>
<evidence type="ECO:0000313" key="4">
    <source>
        <dbReference type="Proteomes" id="UP000813385"/>
    </source>
</evidence>
<reference evidence="3" key="1">
    <citation type="journal article" date="2021" name="Nat. Commun.">
        <title>Genetic determinants of endophytism in the Arabidopsis root mycobiome.</title>
        <authorList>
            <person name="Mesny F."/>
            <person name="Miyauchi S."/>
            <person name="Thiergart T."/>
            <person name="Pickel B."/>
            <person name="Atanasova L."/>
            <person name="Karlsson M."/>
            <person name="Huettel B."/>
            <person name="Barry K.W."/>
            <person name="Haridas S."/>
            <person name="Chen C."/>
            <person name="Bauer D."/>
            <person name="Andreopoulos W."/>
            <person name="Pangilinan J."/>
            <person name="LaButti K."/>
            <person name="Riley R."/>
            <person name="Lipzen A."/>
            <person name="Clum A."/>
            <person name="Drula E."/>
            <person name="Henrissat B."/>
            <person name="Kohler A."/>
            <person name="Grigoriev I.V."/>
            <person name="Martin F.M."/>
            <person name="Hacquard S."/>
        </authorList>
    </citation>
    <scope>NUCLEOTIDE SEQUENCE</scope>
    <source>
        <strain evidence="3">MPI-CAGE-AT-0016</strain>
    </source>
</reference>
<proteinExistence type="predicted"/>
<feature type="region of interest" description="Disordered" evidence="1">
    <location>
        <begin position="27"/>
        <end position="67"/>
    </location>
</feature>
<dbReference type="AlphaFoldDB" id="A0A8K0TSU3"/>